<dbReference type="GO" id="GO:0016020">
    <property type="term" value="C:membrane"/>
    <property type="evidence" value="ECO:0007669"/>
    <property type="project" value="GOC"/>
</dbReference>
<comment type="caution">
    <text evidence="17">Lacks conserved residue(s) required for the propagation of feature annotation.</text>
</comment>
<dbReference type="NCBIfam" id="NF008872">
    <property type="entry name" value="PRK11908.1"/>
    <property type="match status" value="1"/>
</dbReference>
<evidence type="ECO:0000256" key="4">
    <source>
        <dbReference type="ARBA" id="ARBA00022679"/>
    </source>
</evidence>
<feature type="region of interest" description="Formyltransferase ArnAFT" evidence="17">
    <location>
        <begin position="1"/>
        <end position="304"/>
    </location>
</feature>
<gene>
    <name evidence="17 21" type="primary">arnA</name>
    <name evidence="21" type="ORF">ID854_20190</name>
</gene>
<accession>A0AAW3YXD9</accession>
<dbReference type="CDD" id="cd05257">
    <property type="entry name" value="Arna_like_SDR_e"/>
    <property type="match status" value="1"/>
</dbReference>
<evidence type="ECO:0000256" key="1">
    <source>
        <dbReference type="ARBA" id="ARBA00004756"/>
    </source>
</evidence>
<evidence type="ECO:0000256" key="15">
    <source>
        <dbReference type="ARBA" id="ARBA00061216"/>
    </source>
</evidence>
<feature type="binding site" evidence="17">
    <location>
        <position position="613"/>
    </location>
    <ligand>
        <name>UDP-alpha-D-glucuronate</name>
        <dbReference type="ChEBI" id="CHEBI:58052"/>
    </ligand>
</feature>
<dbReference type="PANTHER" id="PTHR43245:SF13">
    <property type="entry name" value="UDP-D-APIOSE_UDP-D-XYLOSE SYNTHASE 2"/>
    <property type="match status" value="1"/>
</dbReference>
<dbReference type="EC" id="2.1.2.13" evidence="17"/>
<dbReference type="Gene3D" id="3.40.50.12230">
    <property type="match status" value="1"/>
</dbReference>
<proteinExistence type="inferred from homology"/>
<dbReference type="Proteomes" id="UP001193920">
    <property type="component" value="Unassembled WGS sequence"/>
</dbReference>
<comment type="pathway">
    <text evidence="12 17">Nucleotide-sugar biosynthesis; UDP-4-deoxy-4-formamido-beta-L-arabinose biosynthesis; UDP-4-deoxy-4-formamido-beta-L-arabinose from UDP-alpha-D-glucuronate: step 3/3.</text>
</comment>
<feature type="active site" description="Proton acceptor; for decarboxylase activity" evidence="17">
    <location>
        <position position="434"/>
    </location>
</feature>
<dbReference type="GO" id="GO:0099619">
    <property type="term" value="F:UDP-4-amino-4-deoxy-L-arabinose formyltransferase activity"/>
    <property type="evidence" value="ECO:0007669"/>
    <property type="project" value="UniProtKB-EC"/>
</dbReference>
<dbReference type="RefSeq" id="WP_323869741.1">
    <property type="nucleotide sequence ID" value="NZ_JACXBF010000527.1"/>
</dbReference>
<dbReference type="Pfam" id="PF02911">
    <property type="entry name" value="Formyl_trans_C"/>
    <property type="match status" value="1"/>
</dbReference>
<dbReference type="GO" id="GO:0009103">
    <property type="term" value="P:lipopolysaccharide biosynthetic process"/>
    <property type="evidence" value="ECO:0007669"/>
    <property type="project" value="UniProtKB-UniRule"/>
</dbReference>
<evidence type="ECO:0000256" key="11">
    <source>
        <dbReference type="ARBA" id="ARBA00059105"/>
    </source>
</evidence>
<evidence type="ECO:0000256" key="10">
    <source>
        <dbReference type="ARBA" id="ARBA00023268"/>
    </source>
</evidence>
<dbReference type="InterPro" id="IPR036291">
    <property type="entry name" value="NAD(P)-bd_dom_sf"/>
</dbReference>
<evidence type="ECO:0000256" key="2">
    <source>
        <dbReference type="ARBA" id="ARBA00022516"/>
    </source>
</evidence>
<sequence length="670" mass="75447">MKAVIFAYHDIGCVGLNALVKAGFDIQAVFTHIDDPNENHFFSSVARTGAELGLQVFAPENVNHPLWVERIREMKPDVIFSFYYRNMLSLEILSLAEKGAFNLHGSLLPKYRGRAPVNWAVLNGETETGVTLHKMLVKPDAGDIVAQKAIQIGETDTSLDIHGKMRETSVELLNDILPQIKSGQYPSIPQDESQITYFGRRTAEDGEIVWSKSATEINNLVRAVTEPYPGAFTFLGERKIIIWRSRPLDQAHGKRPGTVISTEPFVIACGEGALEIISGQGESGLYVQGNRLALEMGIVAGVHVSQKAATQIHRRNSVLILGVNGFIGNHLTERLLVDGNYDIYGMDIGSSAIERFIGNPCFHFIEGDVSIHTEWIEYHIKKCDVILPLVAIATPIEYTRNPLRVFELDFEENLKIVRYCVKYNKRIIFPSTSEVYGMCDDKEFDEDTSRLIVGPINKQRWIYSVSKQLLDRVIWAYGEKEGLKFTLFRPFNWMGPRLDNLNSARIGSSRAITQLILNLVEGSPIKLVDGGEQKRCFTDIHDGIEALFRIIENRDGLCDSQIVNIGNPTNEASIRQLAEMLLDSFEKHELRGHFPPFAGFKKIESSSYYGQGYQDVEHRKPSIKNAEQLLGWKPTIDMKQTIDETLDFFLLGEVEEQKRKNSLAPGKTQE</sequence>
<comment type="catalytic activity">
    <reaction evidence="17">
        <text>UDP-4-amino-4-deoxy-beta-L-arabinose + (6R)-10-formyltetrahydrofolate = UDP-4-deoxy-4-formamido-beta-L-arabinose + (6S)-5,6,7,8-tetrahydrofolate + H(+)</text>
        <dbReference type="Rhea" id="RHEA:24706"/>
        <dbReference type="ChEBI" id="CHEBI:15378"/>
        <dbReference type="ChEBI" id="CHEBI:57453"/>
        <dbReference type="ChEBI" id="CHEBI:58708"/>
        <dbReference type="ChEBI" id="CHEBI:58709"/>
        <dbReference type="ChEBI" id="CHEBI:195366"/>
        <dbReference type="EC" id="2.1.2.13"/>
    </reaction>
</comment>
<comment type="catalytic activity">
    <reaction evidence="17">
        <text>UDP-alpha-D-glucuronate + NAD(+) = UDP-beta-L-threo-pentopyranos-4-ulose + CO2 + NADH</text>
        <dbReference type="Rhea" id="RHEA:24702"/>
        <dbReference type="ChEBI" id="CHEBI:16526"/>
        <dbReference type="ChEBI" id="CHEBI:57540"/>
        <dbReference type="ChEBI" id="CHEBI:57945"/>
        <dbReference type="ChEBI" id="CHEBI:58052"/>
        <dbReference type="ChEBI" id="CHEBI:58710"/>
        <dbReference type="EC" id="1.1.1.305"/>
    </reaction>
</comment>
<keyword evidence="9 17" id="KW-0046">Antibiotic resistance</keyword>
<dbReference type="SUPFAM" id="SSF53328">
    <property type="entry name" value="Formyltransferase"/>
    <property type="match status" value="1"/>
</dbReference>
<feature type="active site" description="Proton donor; for formyltransferase activity" evidence="17">
    <location>
        <position position="104"/>
    </location>
</feature>
<dbReference type="NCBIfam" id="NF005414">
    <property type="entry name" value="PRK06988.1"/>
    <property type="match status" value="1"/>
</dbReference>
<evidence type="ECO:0000256" key="7">
    <source>
        <dbReference type="ARBA" id="ARBA00023027"/>
    </source>
</evidence>
<dbReference type="FunFam" id="3.40.50.720:FF:000197">
    <property type="entry name" value="Bifunctional polymyxin resistance protein ArnA"/>
    <property type="match status" value="1"/>
</dbReference>
<keyword evidence="10 17" id="KW-0511">Multifunctional enzyme</keyword>
<feature type="binding site" evidence="17">
    <location>
        <begin position="368"/>
        <end position="369"/>
    </location>
    <ligand>
        <name>NAD(+)</name>
        <dbReference type="ChEBI" id="CHEBI:57540"/>
    </ligand>
</feature>
<comment type="subunit">
    <text evidence="16 17">Homohexamer, formed by a dimer of trimers.</text>
</comment>
<feature type="binding site" evidence="17">
    <location>
        <begin position="526"/>
        <end position="535"/>
    </location>
    <ligand>
        <name>UDP-alpha-D-glucuronate</name>
        <dbReference type="ChEBI" id="CHEBI:58052"/>
    </ligand>
</feature>
<evidence type="ECO:0000259" key="19">
    <source>
        <dbReference type="Pfam" id="PF01370"/>
    </source>
</evidence>
<evidence type="ECO:0000259" key="18">
    <source>
        <dbReference type="Pfam" id="PF00551"/>
    </source>
</evidence>
<dbReference type="GO" id="GO:0099618">
    <property type="term" value="F:UDP-glucuronate dehydrogenase activity"/>
    <property type="evidence" value="ECO:0007669"/>
    <property type="project" value="UniProtKB-EC"/>
</dbReference>
<dbReference type="SUPFAM" id="SSF51735">
    <property type="entry name" value="NAD(P)-binding Rossmann-fold domains"/>
    <property type="match status" value="1"/>
</dbReference>
<dbReference type="CDD" id="cd08702">
    <property type="entry name" value="Arna_FMT_C"/>
    <property type="match status" value="1"/>
</dbReference>
<keyword evidence="3 17" id="KW-0441">Lipid A biosynthesis</keyword>
<evidence type="ECO:0000256" key="17">
    <source>
        <dbReference type="HAMAP-Rule" id="MF_01166"/>
    </source>
</evidence>
<dbReference type="EMBL" id="JACXBF010000527">
    <property type="protein sequence ID" value="MBD2802695.1"/>
    <property type="molecule type" value="Genomic_DNA"/>
</dbReference>
<dbReference type="InterPro" id="IPR002376">
    <property type="entry name" value="Formyl_transf_N"/>
</dbReference>
<feature type="site" description="Transition state stabilizer" evidence="17">
    <location>
        <position position="102"/>
    </location>
</feature>
<dbReference type="GO" id="GO:0016831">
    <property type="term" value="F:carboxy-lyase activity"/>
    <property type="evidence" value="ECO:0007669"/>
    <property type="project" value="InterPro"/>
</dbReference>
<comment type="pathway">
    <text evidence="13 17">Nucleotide-sugar biosynthesis; UDP-4-deoxy-4-formamido-beta-L-arabinose biosynthesis; UDP-4-deoxy-4-formamido-beta-L-arabinose from UDP-alpha-D-glucuronate: step 1/3.</text>
</comment>
<feature type="region of interest" description="Dehydrogenase ArnADH" evidence="17">
    <location>
        <begin position="314"/>
        <end position="670"/>
    </location>
</feature>
<dbReference type="InterPro" id="IPR005793">
    <property type="entry name" value="Formyl_trans_C"/>
</dbReference>
<dbReference type="PANTHER" id="PTHR43245">
    <property type="entry name" value="BIFUNCTIONAL POLYMYXIN RESISTANCE PROTEIN ARNA"/>
    <property type="match status" value="1"/>
</dbReference>
<feature type="binding site" evidence="17">
    <location>
        <position position="398"/>
    </location>
    <ligand>
        <name>UDP-alpha-D-glucuronate</name>
        <dbReference type="ChEBI" id="CHEBI:58052"/>
    </ligand>
</feature>
<dbReference type="GO" id="GO:0046677">
    <property type="term" value="P:response to antibiotic"/>
    <property type="evidence" value="ECO:0007669"/>
    <property type="project" value="UniProtKB-KW"/>
</dbReference>
<dbReference type="InterPro" id="IPR036477">
    <property type="entry name" value="Formyl_transf_N_sf"/>
</dbReference>
<evidence type="ECO:0000256" key="16">
    <source>
        <dbReference type="ARBA" id="ARBA00063233"/>
    </source>
</evidence>
<reference evidence="21" key="1">
    <citation type="submission" date="2020-09" db="EMBL/GenBank/DDBJ databases">
        <authorList>
            <person name="Palma L."/>
            <person name="Caballero P."/>
            <person name="Berry C."/>
            <person name="Del Valle E."/>
        </authorList>
    </citation>
    <scope>NUCLEOTIDE SEQUENCE</scope>
    <source>
        <strain evidence="21">M</strain>
    </source>
</reference>
<dbReference type="PIRSF" id="PIRSF036506">
    <property type="entry name" value="Bifun_polymyxin_resist_ArnA"/>
    <property type="match status" value="1"/>
</dbReference>
<reference evidence="21" key="2">
    <citation type="journal article" date="2024" name="Toxins">
        <title>Genome Sequence Analysis of Native Xenorhabdus Strains Isolated from Entomopathogenic Nematodes in Argentina.</title>
        <authorList>
            <person name="Palma L."/>
            <person name="Frizzo L."/>
            <person name="Kaiser S."/>
            <person name="Berry C."/>
            <person name="Caballero P."/>
            <person name="Bode H.B."/>
            <person name="Del Valle E.E."/>
        </authorList>
    </citation>
    <scope>NUCLEOTIDE SEQUENCE</scope>
    <source>
        <strain evidence="21">M</strain>
    </source>
</reference>
<dbReference type="Pfam" id="PF00551">
    <property type="entry name" value="Formyl_trans_N"/>
    <property type="match status" value="1"/>
</dbReference>
<dbReference type="Gene3D" id="3.40.50.720">
    <property type="entry name" value="NAD(P)-binding Rossmann-like Domain"/>
    <property type="match status" value="1"/>
</dbReference>
<evidence type="ECO:0000259" key="20">
    <source>
        <dbReference type="Pfam" id="PF02911"/>
    </source>
</evidence>
<dbReference type="InterPro" id="IPR001509">
    <property type="entry name" value="Epimerase_deHydtase"/>
</dbReference>
<comment type="function">
    <text evidence="11 17">Bifunctional enzyme that catalyzes the oxidative decarboxylation of UDP-glucuronic acid (UDP-GlcUA) to UDP-4-keto-arabinose (UDP-Ara4O) and the addition of a formyl group to UDP-4-amino-4-deoxy-L-arabinose (UDP-L-Ara4N) to form UDP-L-4-formamido-arabinose (UDP-L-Ara4FN). The modified arabinose is attached to lipid A and is required for resistance to polymyxin and cationic antimicrobial peptides.</text>
</comment>
<evidence type="ECO:0000256" key="5">
    <source>
        <dbReference type="ARBA" id="ARBA00022985"/>
    </source>
</evidence>
<dbReference type="HAMAP" id="MF_01166">
    <property type="entry name" value="ArnA"/>
    <property type="match status" value="1"/>
</dbReference>
<dbReference type="SUPFAM" id="SSF50486">
    <property type="entry name" value="FMT C-terminal domain-like"/>
    <property type="match status" value="1"/>
</dbReference>
<feature type="domain" description="Formyl transferase C-terminal" evidence="20">
    <location>
        <begin position="202"/>
        <end position="284"/>
    </location>
</feature>
<evidence type="ECO:0000256" key="8">
    <source>
        <dbReference type="ARBA" id="ARBA00023098"/>
    </source>
</evidence>
<feature type="domain" description="NAD-dependent epimerase/dehydratase" evidence="19">
    <location>
        <begin position="318"/>
        <end position="566"/>
    </location>
</feature>
<dbReference type="InterPro" id="IPR021168">
    <property type="entry name" value="Bifun_polymyxin_resist_ArnA"/>
</dbReference>
<keyword evidence="4 17" id="KW-0808">Transferase</keyword>
<feature type="domain" description="Formyl transferase N-terminal" evidence="18">
    <location>
        <begin position="57"/>
        <end position="174"/>
    </location>
</feature>
<comment type="caution">
    <text evidence="21">The sequence shown here is derived from an EMBL/GenBank/DDBJ whole genome shotgun (WGS) entry which is preliminary data.</text>
</comment>
<evidence type="ECO:0000256" key="13">
    <source>
        <dbReference type="ARBA" id="ARBA00060576"/>
    </source>
</evidence>
<dbReference type="NCBIfam" id="NF005998">
    <property type="entry name" value="PRK08125.1"/>
    <property type="match status" value="1"/>
</dbReference>
<organism evidence="21">
    <name type="scientific">Xenorhabdus szentirmaii</name>
    <dbReference type="NCBI Taxonomy" id="290112"/>
    <lineage>
        <taxon>Bacteria</taxon>
        <taxon>Pseudomonadati</taxon>
        <taxon>Pseudomonadota</taxon>
        <taxon>Gammaproteobacteria</taxon>
        <taxon>Enterobacterales</taxon>
        <taxon>Morganellaceae</taxon>
        <taxon>Xenorhabdus</taxon>
    </lineage>
</organism>
<feature type="binding site" evidence="17">
    <location>
        <position position="114"/>
    </location>
    <ligand>
        <name>(6R)-10-formyltetrahydrofolate</name>
        <dbReference type="ChEBI" id="CHEBI:195366"/>
    </ligand>
</feature>
<dbReference type="InterPro" id="IPR045869">
    <property type="entry name" value="Arna-like_SDR_e"/>
</dbReference>
<protein>
    <recommendedName>
        <fullName evidence="17">Bifunctional polymyxin resistance protein ArnA</fullName>
    </recommendedName>
    <domain>
        <recommendedName>
            <fullName evidence="17">UDP-4-amino-4-deoxy-L-arabinose formyltransferase</fullName>
            <ecNumber evidence="17">2.1.2.13</ecNumber>
        </recommendedName>
        <alternativeName>
            <fullName evidence="17">ArnAFT</fullName>
        </alternativeName>
        <alternativeName>
            <fullName evidence="17">UDP-L-Ara4N formyltransferase</fullName>
        </alternativeName>
    </domain>
    <domain>
        <recommendedName>
            <fullName evidence="17">UDP-glucuronic acid oxidase, UDP-4-keto-hexauronic acid decarboxylating</fullName>
            <ecNumber evidence="17">1.1.1.305</ecNumber>
        </recommendedName>
        <alternativeName>
            <fullName evidence="17">ArnADH</fullName>
        </alternativeName>
        <alternativeName>
            <fullName evidence="17">UDP-GlcUA decarboxylase</fullName>
        </alternativeName>
        <alternativeName>
            <fullName evidence="17">UDP-glucuronic acid dehydrogenase</fullName>
        </alternativeName>
    </domain>
</protein>
<dbReference type="InterPro" id="IPR011034">
    <property type="entry name" value="Formyl_transferase-like_C_sf"/>
</dbReference>
<feature type="binding site" evidence="17">
    <location>
        <position position="460"/>
    </location>
    <ligand>
        <name>UDP-alpha-D-glucuronate</name>
        <dbReference type="ChEBI" id="CHEBI:58052"/>
    </ligand>
</feature>
<evidence type="ECO:0000256" key="9">
    <source>
        <dbReference type="ARBA" id="ARBA00023251"/>
    </source>
</evidence>
<evidence type="ECO:0000256" key="14">
    <source>
        <dbReference type="ARBA" id="ARBA00060910"/>
    </source>
</evidence>
<keyword evidence="6 17" id="KW-0560">Oxidoreductase</keyword>
<feature type="active site" description="Proton donor; for decarboxylase activity" evidence="17">
    <location>
        <position position="619"/>
    </location>
</feature>
<keyword evidence="8 17" id="KW-0443">Lipid metabolism</keyword>
<keyword evidence="7 17" id="KW-0520">NAD</keyword>
<feature type="binding site" evidence="17">
    <location>
        <position position="347"/>
    </location>
    <ligand>
        <name>NAD(+)</name>
        <dbReference type="ChEBI" id="CHEBI:57540"/>
    </ligand>
</feature>
<feature type="site" description="Raises pKa of active site His" evidence="17">
    <location>
        <position position="140"/>
    </location>
</feature>
<evidence type="ECO:0000256" key="3">
    <source>
        <dbReference type="ARBA" id="ARBA00022556"/>
    </source>
</evidence>
<comment type="pathway">
    <text evidence="1 17">Bacterial outer membrane biogenesis; lipopolysaccharide biosynthesis.</text>
</comment>
<evidence type="ECO:0000256" key="6">
    <source>
        <dbReference type="ARBA" id="ARBA00023002"/>
    </source>
</evidence>
<dbReference type="GO" id="GO:0009245">
    <property type="term" value="P:lipid A biosynthetic process"/>
    <property type="evidence" value="ECO:0007669"/>
    <property type="project" value="UniProtKB-KW"/>
</dbReference>
<name>A0AAW3YXD9_9GAMM</name>
<dbReference type="AlphaFoldDB" id="A0AAW3YXD9"/>
<feature type="binding site" evidence="17">
    <location>
        <begin position="432"/>
        <end position="433"/>
    </location>
    <ligand>
        <name>UDP-alpha-D-glucuronate</name>
        <dbReference type="ChEBI" id="CHEBI:58052"/>
    </ligand>
</feature>
<evidence type="ECO:0000313" key="21">
    <source>
        <dbReference type="EMBL" id="MBD2802695.1"/>
    </source>
</evidence>
<dbReference type="InterPro" id="IPR050177">
    <property type="entry name" value="Lipid_A_modif_metabolic_enz"/>
</dbReference>
<evidence type="ECO:0000256" key="12">
    <source>
        <dbReference type="ARBA" id="ARBA00060566"/>
    </source>
</evidence>
<dbReference type="EC" id="1.1.1.305" evidence="17"/>
<dbReference type="Pfam" id="PF01370">
    <property type="entry name" value="Epimerase"/>
    <property type="match status" value="1"/>
</dbReference>
<comment type="similarity">
    <text evidence="15 17">In the N-terminal section; belongs to the Fmt family. UDP-L-Ara4N formyltransferase subfamily.</text>
</comment>
<keyword evidence="5 17" id="KW-0448">Lipopolysaccharide biosynthesis</keyword>
<feature type="binding site" evidence="17">
    <location>
        <position position="393"/>
    </location>
    <ligand>
        <name>UDP-alpha-D-glucuronate</name>
        <dbReference type="ChEBI" id="CHEBI:58052"/>
    </ligand>
</feature>
<comment type="similarity">
    <text evidence="14 17">In the C-terminal section; belongs to the NAD(P)-dependent epimerase/dehydratase family. UDP-glucuronic acid decarboxylase subfamily.</text>
</comment>
<feature type="binding site" evidence="17">
    <location>
        <position position="492"/>
    </location>
    <ligand>
        <name>UDP-alpha-D-glucuronate</name>
        <dbReference type="ChEBI" id="CHEBI:58052"/>
    </ligand>
</feature>
<keyword evidence="2 17" id="KW-0444">Lipid biosynthesis</keyword>